<dbReference type="AlphaFoldDB" id="A0A5C6TSN0"/>
<organism evidence="2 3">
    <name type="scientific">Allosphingosinicella ginsenosidimutans</name>
    <dbReference type="NCBI Taxonomy" id="1176539"/>
    <lineage>
        <taxon>Bacteria</taxon>
        <taxon>Pseudomonadati</taxon>
        <taxon>Pseudomonadota</taxon>
        <taxon>Alphaproteobacteria</taxon>
        <taxon>Sphingomonadales</taxon>
        <taxon>Sphingomonadaceae</taxon>
        <taxon>Allosphingosinicella</taxon>
    </lineage>
</organism>
<comment type="caution">
    <text evidence="2">The sequence shown here is derived from an EMBL/GenBank/DDBJ whole genome shotgun (WGS) entry which is preliminary data.</text>
</comment>
<dbReference type="PANTHER" id="PTHR46211">
    <property type="entry name" value="GLYCEROPHOSPHORYL DIESTER PHOSPHODIESTERASE"/>
    <property type="match status" value="1"/>
</dbReference>
<dbReference type="Pfam" id="PF03009">
    <property type="entry name" value="GDPD"/>
    <property type="match status" value="1"/>
</dbReference>
<evidence type="ECO:0000259" key="1">
    <source>
        <dbReference type="PROSITE" id="PS51704"/>
    </source>
</evidence>
<accession>A0A5C6TSN0</accession>
<proteinExistence type="predicted"/>
<evidence type="ECO:0000313" key="3">
    <source>
        <dbReference type="Proteomes" id="UP000321249"/>
    </source>
</evidence>
<gene>
    <name evidence="2" type="ORF">FRZ32_06010</name>
</gene>
<dbReference type="Proteomes" id="UP000321249">
    <property type="component" value="Unassembled WGS sequence"/>
</dbReference>
<dbReference type="PANTHER" id="PTHR46211:SF1">
    <property type="entry name" value="GLYCEROPHOSPHODIESTER PHOSPHODIESTERASE, CYTOPLASMIC"/>
    <property type="match status" value="1"/>
</dbReference>
<name>A0A5C6TSN0_9SPHN</name>
<keyword evidence="3" id="KW-1185">Reference proteome</keyword>
<dbReference type="InterPro" id="IPR030395">
    <property type="entry name" value="GP_PDE_dom"/>
</dbReference>
<dbReference type="OrthoDB" id="384721at2"/>
<dbReference type="GO" id="GO:0008081">
    <property type="term" value="F:phosphoric diester hydrolase activity"/>
    <property type="evidence" value="ECO:0007669"/>
    <property type="project" value="InterPro"/>
</dbReference>
<dbReference type="GO" id="GO:0006629">
    <property type="term" value="P:lipid metabolic process"/>
    <property type="evidence" value="ECO:0007669"/>
    <property type="project" value="InterPro"/>
</dbReference>
<reference evidence="2 3" key="1">
    <citation type="journal article" date="2015" name="J. Microbiol.">
        <title>Sphingosinicella ginsenosidimutans sp. nov., with ginsenoside converting activity.</title>
        <authorList>
            <person name="Kim J.K."/>
            <person name="Kang M.S."/>
            <person name="Park S.C."/>
            <person name="Kim K.M."/>
            <person name="Choi K."/>
            <person name="Yoon M.H."/>
            <person name="Im W.T."/>
        </authorList>
    </citation>
    <scope>NUCLEOTIDE SEQUENCE [LARGE SCALE GENOMIC DNA]</scope>
    <source>
        <strain evidence="2 3">BS-11</strain>
    </source>
</reference>
<dbReference type="Gene3D" id="3.20.20.190">
    <property type="entry name" value="Phosphatidylinositol (PI) phosphodiesterase"/>
    <property type="match status" value="1"/>
</dbReference>
<sequence length="244" mass="26308">MPSSPSRADRLAALVARPFAHRGLHGHDGLIENTRGAFEAAIAAGSGIELDTQVSADGDAAVIHDYALDRLAGLPGRVCGLAMRELERIRIGRTGETIPSLEQVLALIAGRAPLLIEVKSPGRQVAPLCEAVNRALRSYIGAVAVMSFNPEIGRWFRSHAPDVLRGLVVTEEGKKGFRGRIERHLSLRVAKPDFLAYDVRDFPSRFASGCRAGGMPVLTWTVRTEADRARAAANADQIIYEVPA</sequence>
<evidence type="ECO:0000313" key="2">
    <source>
        <dbReference type="EMBL" id="TXC63256.1"/>
    </source>
</evidence>
<dbReference type="PROSITE" id="PS51704">
    <property type="entry name" value="GP_PDE"/>
    <property type="match status" value="1"/>
</dbReference>
<dbReference type="EMBL" id="VOQQ01000001">
    <property type="protein sequence ID" value="TXC63256.1"/>
    <property type="molecule type" value="Genomic_DNA"/>
</dbReference>
<protein>
    <submittedName>
        <fullName evidence="2">Glycerophosphodiester phosphodiesterase</fullName>
    </submittedName>
</protein>
<feature type="domain" description="GP-PDE" evidence="1">
    <location>
        <begin position="16"/>
        <end position="244"/>
    </location>
</feature>
<dbReference type="SUPFAM" id="SSF51695">
    <property type="entry name" value="PLC-like phosphodiesterases"/>
    <property type="match status" value="1"/>
</dbReference>
<dbReference type="InterPro" id="IPR017946">
    <property type="entry name" value="PLC-like_Pdiesterase_TIM-brl"/>
</dbReference>
<dbReference type="RefSeq" id="WP_147042667.1">
    <property type="nucleotide sequence ID" value="NZ_BAABIR010000006.1"/>
</dbReference>